<dbReference type="EMBL" id="AP017928">
    <property type="protein sequence ID" value="BBA33411.1"/>
    <property type="molecule type" value="Genomic_DNA"/>
</dbReference>
<proteinExistence type="predicted"/>
<name>A0A250KR05_9GAMM</name>
<gene>
    <name evidence="2" type="ORF">sS8_1451</name>
</gene>
<evidence type="ECO:0000313" key="2">
    <source>
        <dbReference type="EMBL" id="BBA33411.1"/>
    </source>
</evidence>
<accession>A0A250KR05</accession>
<evidence type="ECO:0000313" key="3">
    <source>
        <dbReference type="Proteomes" id="UP000266313"/>
    </source>
</evidence>
<sequence>MQLLGCTKPSENQAADEQMPAPKVKIAQPLQKEVLEWDEYTGRGVSKRSRPWRSEQE</sequence>
<dbReference type="AlphaFoldDB" id="A0A250KR05"/>
<feature type="region of interest" description="Disordered" evidence="1">
    <location>
        <begin position="1"/>
        <end position="22"/>
    </location>
</feature>
<protein>
    <submittedName>
        <fullName evidence="2">Efflux transporter, RND family, MFP subunit</fullName>
    </submittedName>
</protein>
<evidence type="ECO:0000256" key="1">
    <source>
        <dbReference type="SAM" id="MobiDB-lite"/>
    </source>
</evidence>
<dbReference type="KEGG" id="mmai:sS8_1451"/>
<dbReference type="Proteomes" id="UP000266313">
    <property type="component" value="Chromosome"/>
</dbReference>
<keyword evidence="3" id="KW-1185">Reference proteome</keyword>
<reference evidence="2 3" key="1">
    <citation type="submission" date="2016-12" db="EMBL/GenBank/DDBJ databases">
        <title>Genome sequencing of Methylocaldum marinum.</title>
        <authorList>
            <person name="Takeuchi M."/>
            <person name="Kamagata Y."/>
            <person name="Hiraoka S."/>
            <person name="Oshima K."/>
            <person name="Hattori M."/>
            <person name="Iwasaki W."/>
        </authorList>
    </citation>
    <scope>NUCLEOTIDE SEQUENCE [LARGE SCALE GENOMIC DNA]</scope>
    <source>
        <strain evidence="2 3">S8</strain>
    </source>
</reference>
<organism evidence="2 3">
    <name type="scientific">Methylocaldum marinum</name>
    <dbReference type="NCBI Taxonomy" id="1432792"/>
    <lineage>
        <taxon>Bacteria</taxon>
        <taxon>Pseudomonadati</taxon>
        <taxon>Pseudomonadota</taxon>
        <taxon>Gammaproteobacteria</taxon>
        <taxon>Methylococcales</taxon>
        <taxon>Methylococcaceae</taxon>
        <taxon>Methylocaldum</taxon>
    </lineage>
</organism>